<feature type="transmembrane region" description="Helical" evidence="14">
    <location>
        <begin position="162"/>
        <end position="182"/>
    </location>
</feature>
<evidence type="ECO:0000256" key="7">
    <source>
        <dbReference type="ARBA" id="ARBA00022989"/>
    </source>
</evidence>
<keyword evidence="3 14" id="KW-0813">Transport</keyword>
<keyword evidence="7 14" id="KW-1133">Transmembrane helix</keyword>
<keyword evidence="6 14" id="KW-0769">Symport</keyword>
<evidence type="ECO:0000256" key="6">
    <source>
        <dbReference type="ARBA" id="ARBA00022847"/>
    </source>
</evidence>
<dbReference type="InterPro" id="IPR038377">
    <property type="entry name" value="Na/Glc_symporter_sf"/>
</dbReference>
<evidence type="ECO:0000256" key="11">
    <source>
        <dbReference type="ARBA" id="ARBA00023201"/>
    </source>
</evidence>
<evidence type="ECO:0000256" key="4">
    <source>
        <dbReference type="ARBA" id="ARBA00022475"/>
    </source>
</evidence>
<comment type="subcellular location">
    <subcellularLocation>
        <location evidence="14">Cell inner membrane</location>
        <topology evidence="14">Multi-pass membrane protein</topology>
    </subcellularLocation>
    <subcellularLocation>
        <location evidence="1">Cell membrane</location>
        <topology evidence="1">Multi-pass membrane protein</topology>
    </subcellularLocation>
</comment>
<dbReference type="Gene3D" id="1.20.1730.10">
    <property type="entry name" value="Sodium/glucose cotransporter"/>
    <property type="match status" value="1"/>
</dbReference>
<dbReference type="InterPro" id="IPR011851">
    <property type="entry name" value="Na/Pro_symporter"/>
</dbReference>
<evidence type="ECO:0000256" key="2">
    <source>
        <dbReference type="ARBA" id="ARBA00006434"/>
    </source>
</evidence>
<keyword evidence="14" id="KW-0029">Amino-acid transport</keyword>
<keyword evidence="5 14" id="KW-0812">Transmembrane</keyword>
<feature type="transmembrane region" description="Helical" evidence="14">
    <location>
        <begin position="75"/>
        <end position="92"/>
    </location>
</feature>
<dbReference type="InterPro" id="IPR018212">
    <property type="entry name" value="Na/solute_symporter_CS"/>
</dbReference>
<dbReference type="InterPro" id="IPR050277">
    <property type="entry name" value="Sodium:Solute_Symporter"/>
</dbReference>
<dbReference type="PROSITE" id="PS50283">
    <property type="entry name" value="NA_SOLUT_SYMP_3"/>
    <property type="match status" value="1"/>
</dbReference>
<feature type="transmembrane region" description="Helical" evidence="14">
    <location>
        <begin position="282"/>
        <end position="302"/>
    </location>
</feature>
<feature type="transmembrane region" description="Helical" evidence="14">
    <location>
        <begin position="430"/>
        <end position="448"/>
    </location>
</feature>
<organism evidence="15 16">
    <name type="scientific">Bowmanella denitrificans</name>
    <dbReference type="NCBI Taxonomy" id="366582"/>
    <lineage>
        <taxon>Bacteria</taxon>
        <taxon>Pseudomonadati</taxon>
        <taxon>Pseudomonadota</taxon>
        <taxon>Gammaproteobacteria</taxon>
        <taxon>Alteromonadales</taxon>
        <taxon>Alteromonadaceae</taxon>
        <taxon>Bowmanella</taxon>
    </lineage>
</organism>
<evidence type="ECO:0000256" key="10">
    <source>
        <dbReference type="ARBA" id="ARBA00023136"/>
    </source>
</evidence>
<sequence length="505" mass="53959">METGTLISLALYFIAMLGIGLYAYRTSTDDVSGYMLGGRKLGPGITALSAGASDMSGWMLMGVPGAIYLAGLSQIWIAVGLVVGAFLNYLILAPRLRVYTEVANDSITIPDYFANRFEDKSKLLRIFSSLVIIVFFTLYTSASLVAGGKLFDSSFGMDYSTGLFVTAGVVAAYTLFGGFLAVSMTDFVQGCIMFISLVLVPVVAFSHLGGVSQVNADISQLNAAMLDLFTNAQTGETLTALGIISLLAWGLGYFGQPHIIVRFMAINSVKSIPKARRIGMSWMIVSLIGAVATGFVGVAYVAQTKMTLDDPETIFVVFSQFLFHPLIGGFLLAAILAAIMSTISSQLLVTSSSLTGDFYKAFLRKDASEKELVLVGRLSVLLVSIVAIALAWDPQNSILNLVSNAWAGFGAAFGPVIIISLFWKRMTRAGALAGMLVGAATVLFWIYAPVTINGQSLSSWMYEIVPGFILCTVTVLIVSHLSSPPSDGMQNTFQAMEEKLKADLA</sequence>
<dbReference type="EMBL" id="BAAAEI010000006">
    <property type="protein sequence ID" value="GAA0352140.1"/>
    <property type="molecule type" value="Genomic_DNA"/>
</dbReference>
<evidence type="ECO:0000256" key="5">
    <source>
        <dbReference type="ARBA" id="ARBA00022692"/>
    </source>
</evidence>
<keyword evidence="14" id="KW-0997">Cell inner membrane</keyword>
<feature type="transmembrane region" description="Helical" evidence="14">
    <location>
        <begin position="404"/>
        <end position="423"/>
    </location>
</feature>
<dbReference type="RefSeq" id="WP_343843804.1">
    <property type="nucleotide sequence ID" value="NZ_BAAAEI010000006.1"/>
</dbReference>
<keyword evidence="11 14" id="KW-0739">Sodium transport</keyword>
<keyword evidence="16" id="KW-1185">Reference proteome</keyword>
<comment type="function">
    <text evidence="14">Catalyzes the sodium-dependent uptake of extracellular L-proline.</text>
</comment>
<feature type="transmembrane region" description="Helical" evidence="14">
    <location>
        <begin position="187"/>
        <end position="208"/>
    </location>
</feature>
<evidence type="ECO:0000256" key="14">
    <source>
        <dbReference type="RuleBase" id="RU366012"/>
    </source>
</evidence>
<feature type="transmembrane region" description="Helical" evidence="14">
    <location>
        <begin position="6"/>
        <end position="24"/>
    </location>
</feature>
<evidence type="ECO:0000313" key="16">
    <source>
        <dbReference type="Proteomes" id="UP001501757"/>
    </source>
</evidence>
<dbReference type="Proteomes" id="UP001501757">
    <property type="component" value="Unassembled WGS sequence"/>
</dbReference>
<accession>A0ABN0X0R4</accession>
<feature type="transmembrane region" description="Helical" evidence="14">
    <location>
        <begin position="372"/>
        <end position="392"/>
    </location>
</feature>
<gene>
    <name evidence="15" type="primary">putP</name>
    <name evidence="15" type="ORF">GCM10009092_15670</name>
</gene>
<feature type="transmembrane region" description="Helical" evidence="14">
    <location>
        <begin position="460"/>
        <end position="481"/>
    </location>
</feature>
<dbReference type="PROSITE" id="PS00457">
    <property type="entry name" value="NA_SOLUT_SYMP_2"/>
    <property type="match status" value="1"/>
</dbReference>
<dbReference type="PROSITE" id="PS00456">
    <property type="entry name" value="NA_SOLUT_SYMP_1"/>
    <property type="match status" value="1"/>
</dbReference>
<feature type="transmembrane region" description="Helical" evidence="14">
    <location>
        <begin position="314"/>
        <end position="339"/>
    </location>
</feature>
<evidence type="ECO:0000313" key="15">
    <source>
        <dbReference type="EMBL" id="GAA0352140.1"/>
    </source>
</evidence>
<evidence type="ECO:0000256" key="3">
    <source>
        <dbReference type="ARBA" id="ARBA00022448"/>
    </source>
</evidence>
<reference evidence="15 16" key="1">
    <citation type="journal article" date="2019" name="Int. J. Syst. Evol. Microbiol.">
        <title>The Global Catalogue of Microorganisms (GCM) 10K type strain sequencing project: providing services to taxonomists for standard genome sequencing and annotation.</title>
        <authorList>
            <consortium name="The Broad Institute Genomics Platform"/>
            <consortium name="The Broad Institute Genome Sequencing Center for Infectious Disease"/>
            <person name="Wu L."/>
            <person name="Ma J."/>
        </authorList>
    </citation>
    <scope>NUCLEOTIDE SEQUENCE [LARGE SCALE GENOMIC DNA]</scope>
    <source>
        <strain evidence="15 16">JCM 13378</strain>
    </source>
</reference>
<name>A0ABN0X0R4_9ALTE</name>
<evidence type="ECO:0000256" key="13">
    <source>
        <dbReference type="RuleBase" id="RU362091"/>
    </source>
</evidence>
<feature type="transmembrane region" description="Helical" evidence="14">
    <location>
        <begin position="238"/>
        <end position="261"/>
    </location>
</feature>
<comment type="catalytic activity">
    <reaction evidence="12">
        <text>L-proline(in) + Na(+)(in) = L-proline(out) + Na(+)(out)</text>
        <dbReference type="Rhea" id="RHEA:28967"/>
        <dbReference type="ChEBI" id="CHEBI:29101"/>
        <dbReference type="ChEBI" id="CHEBI:60039"/>
    </reaction>
</comment>
<dbReference type="PANTHER" id="PTHR48086:SF3">
    <property type="entry name" value="SODIUM_PROLINE SYMPORTER"/>
    <property type="match status" value="1"/>
</dbReference>
<dbReference type="NCBIfam" id="TIGR02121">
    <property type="entry name" value="Na_Pro_sym"/>
    <property type="match status" value="1"/>
</dbReference>
<keyword evidence="8 14" id="KW-0915">Sodium</keyword>
<evidence type="ECO:0000256" key="12">
    <source>
        <dbReference type="ARBA" id="ARBA00033708"/>
    </source>
</evidence>
<comment type="similarity">
    <text evidence="2 13">Belongs to the sodium:solute symporter (SSF) (TC 2.A.21) family.</text>
</comment>
<dbReference type="CDD" id="cd11475">
    <property type="entry name" value="SLC5sbd_PutP"/>
    <property type="match status" value="1"/>
</dbReference>
<dbReference type="InterPro" id="IPR001734">
    <property type="entry name" value="Na/solute_symporter"/>
</dbReference>
<evidence type="ECO:0000256" key="9">
    <source>
        <dbReference type="ARBA" id="ARBA00023065"/>
    </source>
</evidence>
<dbReference type="NCBIfam" id="TIGR00813">
    <property type="entry name" value="sss"/>
    <property type="match status" value="1"/>
</dbReference>
<proteinExistence type="inferred from homology"/>
<keyword evidence="10 14" id="KW-0472">Membrane</keyword>
<evidence type="ECO:0000256" key="8">
    <source>
        <dbReference type="ARBA" id="ARBA00023053"/>
    </source>
</evidence>
<keyword evidence="9 14" id="KW-0406">Ion transport</keyword>
<dbReference type="Pfam" id="PF00474">
    <property type="entry name" value="SSF"/>
    <property type="match status" value="1"/>
</dbReference>
<protein>
    <recommendedName>
        <fullName evidence="14">Sodium/proline symporter</fullName>
    </recommendedName>
    <alternativeName>
        <fullName evidence="14">Proline permease</fullName>
    </alternativeName>
</protein>
<keyword evidence="4" id="KW-1003">Cell membrane</keyword>
<dbReference type="PANTHER" id="PTHR48086">
    <property type="entry name" value="SODIUM/PROLINE SYMPORTER-RELATED"/>
    <property type="match status" value="1"/>
</dbReference>
<feature type="transmembrane region" description="Helical" evidence="14">
    <location>
        <begin position="123"/>
        <end position="142"/>
    </location>
</feature>
<evidence type="ECO:0000256" key="1">
    <source>
        <dbReference type="ARBA" id="ARBA00004651"/>
    </source>
</evidence>
<comment type="caution">
    <text evidence="15">The sequence shown here is derived from an EMBL/GenBank/DDBJ whole genome shotgun (WGS) entry which is preliminary data.</text>
</comment>